<keyword evidence="1" id="KW-1133">Transmembrane helix</keyword>
<proteinExistence type="predicted"/>
<evidence type="ECO:0000256" key="1">
    <source>
        <dbReference type="SAM" id="Phobius"/>
    </source>
</evidence>
<dbReference type="RefSeq" id="WP_111388964.1">
    <property type="nucleotide sequence ID" value="NZ_QEQG01000001.1"/>
</dbReference>
<sequence>MTESLNTTSELSLGQQLKQAREALGLSVEDVAKKTNLKKSHIESLENDIFVLQNVAPTFVRGYVRNYVRFLRLPEGLVSSVNYGEVILPKTVINNAQPSKVKQKSQTQWVKYLTIAILLGALGMTLVWWYQDYQKEQANRDQFVIAANQETQQQTNNAAPAKNGIALPALQTENKTVETAAQPAVAPAVEVAKTEQAVEPVKIETPVVEQPVVTAPTETTAQTESEKQSIQAVENAEPTANAESAVNVLQQNNATTEQPVAEEQAPQQALPIDALLRIEVTGKESWITVKGASSKKSLAEKLYTSGEVLTFNENEQYRLTIGAPANVKIYYKGEEVPLKIDGRVARIKLPLQ</sequence>
<dbReference type="Pfam" id="PF13464">
    <property type="entry name" value="RodZ_C"/>
    <property type="match status" value="1"/>
</dbReference>
<dbReference type="SMART" id="SM00530">
    <property type="entry name" value="HTH_XRE"/>
    <property type="match status" value="1"/>
</dbReference>
<feature type="domain" description="HTH cro/C1-type" evidence="2">
    <location>
        <begin position="17"/>
        <end position="48"/>
    </location>
</feature>
<dbReference type="PROSITE" id="PS50943">
    <property type="entry name" value="HTH_CROC1"/>
    <property type="match status" value="1"/>
</dbReference>
<dbReference type="EMBL" id="QEQG01000001">
    <property type="protein sequence ID" value="RDF12794.1"/>
    <property type="molecule type" value="Genomic_DNA"/>
</dbReference>
<dbReference type="PANTHER" id="PTHR34475">
    <property type="match status" value="1"/>
</dbReference>
<dbReference type="PANTHER" id="PTHR34475:SF1">
    <property type="entry name" value="CYTOSKELETON PROTEIN RODZ"/>
    <property type="match status" value="1"/>
</dbReference>
<dbReference type="CDD" id="cd00093">
    <property type="entry name" value="HTH_XRE"/>
    <property type="match status" value="1"/>
</dbReference>
<organism evidence="3 4">
    <name type="scientific">Haemophilus sputorum</name>
    <dbReference type="NCBI Taxonomy" id="1078480"/>
    <lineage>
        <taxon>Bacteria</taxon>
        <taxon>Pseudomonadati</taxon>
        <taxon>Pseudomonadota</taxon>
        <taxon>Gammaproteobacteria</taxon>
        <taxon>Pasteurellales</taxon>
        <taxon>Pasteurellaceae</taxon>
        <taxon>Haemophilus</taxon>
    </lineage>
</organism>
<evidence type="ECO:0000313" key="4">
    <source>
        <dbReference type="Proteomes" id="UP000253950"/>
    </source>
</evidence>
<comment type="caution">
    <text evidence="3">The sequence shown here is derived from an EMBL/GenBank/DDBJ whole genome shotgun (WGS) entry which is preliminary data.</text>
</comment>
<keyword evidence="4" id="KW-1185">Reference proteome</keyword>
<accession>A0ABX9HWT4</accession>
<dbReference type="SUPFAM" id="SSF47413">
    <property type="entry name" value="lambda repressor-like DNA-binding domains"/>
    <property type="match status" value="1"/>
</dbReference>
<feature type="transmembrane region" description="Helical" evidence="1">
    <location>
        <begin position="109"/>
        <end position="130"/>
    </location>
</feature>
<dbReference type="Pfam" id="PF13413">
    <property type="entry name" value="HTH_25"/>
    <property type="match status" value="1"/>
</dbReference>
<evidence type="ECO:0000259" key="2">
    <source>
        <dbReference type="PROSITE" id="PS50943"/>
    </source>
</evidence>
<dbReference type="InterPro" id="IPR001387">
    <property type="entry name" value="Cro/C1-type_HTH"/>
</dbReference>
<protein>
    <submittedName>
        <fullName evidence="3">DUF4115 domain-containing protein</fullName>
    </submittedName>
</protein>
<keyword evidence="1" id="KW-0812">Transmembrane</keyword>
<gene>
    <name evidence="3" type="ORF">DPV84_00930</name>
</gene>
<keyword evidence="1" id="KW-0472">Membrane</keyword>
<dbReference type="InterPro" id="IPR025194">
    <property type="entry name" value="RodZ-like_C"/>
</dbReference>
<dbReference type="InterPro" id="IPR050400">
    <property type="entry name" value="Bact_Cytoskel_RodZ"/>
</dbReference>
<dbReference type="Gene3D" id="1.10.260.40">
    <property type="entry name" value="lambda repressor-like DNA-binding domains"/>
    <property type="match status" value="1"/>
</dbReference>
<name>A0ABX9HWT4_9PAST</name>
<dbReference type="InterPro" id="IPR010982">
    <property type="entry name" value="Lambda_DNA-bd_dom_sf"/>
</dbReference>
<reference evidence="3 4" key="1">
    <citation type="submission" date="2018-05" db="EMBL/GenBank/DDBJ databases">
        <title>Draft Genome Sequences for a Diverse set of 7 Haemophilus Species.</title>
        <authorList>
            <person name="Nichols M."/>
            <person name="Topaz N."/>
            <person name="Wang X."/>
            <person name="Wang X."/>
            <person name="Boxrud D."/>
        </authorList>
    </citation>
    <scope>NUCLEOTIDE SEQUENCE [LARGE SCALE GENOMIC DNA]</scope>
    <source>
        <strain evidence="3 4">C2015005473</strain>
    </source>
</reference>
<dbReference type="Proteomes" id="UP000253950">
    <property type="component" value="Unassembled WGS sequence"/>
</dbReference>
<evidence type="ECO:0000313" key="3">
    <source>
        <dbReference type="EMBL" id="RDF12794.1"/>
    </source>
</evidence>